<sequence length="92" mass="10024">MVSPMTARIDCEREVNFGCIIDGLSMKSGSSVREAVAELGACNLKTELELVVCVCVLASIHSVSRKFAIIDHREAVTIDNFTSRLHGVPFEV</sequence>
<protein>
    <submittedName>
        <fullName evidence="1 2">Uncharacterized protein</fullName>
    </submittedName>
</protein>
<evidence type="ECO:0000313" key="1">
    <source>
        <dbReference type="EMBL" id="KFB35379.1"/>
    </source>
</evidence>
<dbReference type="Proteomes" id="UP000030765">
    <property type="component" value="Unassembled WGS sequence"/>
</dbReference>
<dbReference type="EMBL" id="KE524468">
    <property type="protein sequence ID" value="KFB35379.1"/>
    <property type="molecule type" value="Genomic_DNA"/>
</dbReference>
<evidence type="ECO:0000313" key="2">
    <source>
        <dbReference type="EnsemblMetazoa" id="ASIC001896-PA"/>
    </source>
</evidence>
<dbReference type="VEuPathDB" id="VectorBase:ASIC001896"/>
<dbReference type="AlphaFoldDB" id="A0A084VBN5"/>
<accession>A0A084VBN5</accession>
<organism evidence="1">
    <name type="scientific">Anopheles sinensis</name>
    <name type="common">Mosquito</name>
    <dbReference type="NCBI Taxonomy" id="74873"/>
    <lineage>
        <taxon>Eukaryota</taxon>
        <taxon>Metazoa</taxon>
        <taxon>Ecdysozoa</taxon>
        <taxon>Arthropoda</taxon>
        <taxon>Hexapoda</taxon>
        <taxon>Insecta</taxon>
        <taxon>Pterygota</taxon>
        <taxon>Neoptera</taxon>
        <taxon>Endopterygota</taxon>
        <taxon>Diptera</taxon>
        <taxon>Nematocera</taxon>
        <taxon>Culicoidea</taxon>
        <taxon>Culicidae</taxon>
        <taxon>Anophelinae</taxon>
        <taxon>Anopheles</taxon>
    </lineage>
</organism>
<reference evidence="2" key="2">
    <citation type="submission" date="2020-05" db="UniProtKB">
        <authorList>
            <consortium name="EnsemblMetazoa"/>
        </authorList>
    </citation>
    <scope>IDENTIFICATION</scope>
</reference>
<proteinExistence type="predicted"/>
<dbReference type="EnsemblMetazoa" id="ASIC001896-RA">
    <property type="protein sequence ID" value="ASIC001896-PA"/>
    <property type="gene ID" value="ASIC001896"/>
</dbReference>
<gene>
    <name evidence="1" type="ORF">ZHAS_00001896</name>
</gene>
<keyword evidence="3" id="KW-1185">Reference proteome</keyword>
<dbReference type="EMBL" id="ATLV01008356">
    <property type="status" value="NOT_ANNOTATED_CDS"/>
    <property type="molecule type" value="Genomic_DNA"/>
</dbReference>
<name>A0A084VBN5_ANOSI</name>
<evidence type="ECO:0000313" key="3">
    <source>
        <dbReference type="Proteomes" id="UP000030765"/>
    </source>
</evidence>
<reference evidence="1 3" key="1">
    <citation type="journal article" date="2014" name="BMC Genomics">
        <title>Genome sequence of Anopheles sinensis provides insight into genetics basis of mosquito competence for malaria parasites.</title>
        <authorList>
            <person name="Zhou D."/>
            <person name="Zhang D."/>
            <person name="Ding G."/>
            <person name="Shi L."/>
            <person name="Hou Q."/>
            <person name="Ye Y."/>
            <person name="Xu Y."/>
            <person name="Zhou H."/>
            <person name="Xiong C."/>
            <person name="Li S."/>
            <person name="Yu J."/>
            <person name="Hong S."/>
            <person name="Yu X."/>
            <person name="Zou P."/>
            <person name="Chen C."/>
            <person name="Chang X."/>
            <person name="Wang W."/>
            <person name="Lv Y."/>
            <person name="Sun Y."/>
            <person name="Ma L."/>
            <person name="Shen B."/>
            <person name="Zhu C."/>
        </authorList>
    </citation>
    <scope>NUCLEOTIDE SEQUENCE [LARGE SCALE GENOMIC DNA]</scope>
</reference>